<dbReference type="SUPFAM" id="SSF81383">
    <property type="entry name" value="F-box domain"/>
    <property type="match status" value="1"/>
</dbReference>
<dbReference type="Proteomes" id="UP000054477">
    <property type="component" value="Unassembled WGS sequence"/>
</dbReference>
<reference evidence="2 3" key="1">
    <citation type="submission" date="2014-04" db="EMBL/GenBank/DDBJ databases">
        <authorList>
            <consortium name="DOE Joint Genome Institute"/>
            <person name="Kuo A."/>
            <person name="Kohler A."/>
            <person name="Nagy L.G."/>
            <person name="Floudas D."/>
            <person name="Copeland A."/>
            <person name="Barry K.W."/>
            <person name="Cichocki N."/>
            <person name="Veneault-Fourrey C."/>
            <person name="LaButti K."/>
            <person name="Lindquist E.A."/>
            <person name="Lipzen A."/>
            <person name="Lundell T."/>
            <person name="Morin E."/>
            <person name="Murat C."/>
            <person name="Sun H."/>
            <person name="Tunlid A."/>
            <person name="Henrissat B."/>
            <person name="Grigoriev I.V."/>
            <person name="Hibbett D.S."/>
            <person name="Martin F."/>
            <person name="Nordberg H.P."/>
            <person name="Cantor M.N."/>
            <person name="Hua S.X."/>
        </authorList>
    </citation>
    <scope>NUCLEOTIDE SEQUENCE [LARGE SCALE GENOMIC DNA]</scope>
    <source>
        <strain evidence="2 3">LaAM-08-1</strain>
    </source>
</reference>
<evidence type="ECO:0000313" key="3">
    <source>
        <dbReference type="Proteomes" id="UP000054477"/>
    </source>
</evidence>
<gene>
    <name evidence="2" type="ORF">K443DRAFT_7418</name>
</gene>
<dbReference type="OrthoDB" id="2823912at2759"/>
<proteinExistence type="predicted"/>
<accession>A0A0C9XXY4</accession>
<protein>
    <recommendedName>
        <fullName evidence="1">F-box domain-containing protein</fullName>
    </recommendedName>
</protein>
<organism evidence="2 3">
    <name type="scientific">Laccaria amethystina LaAM-08-1</name>
    <dbReference type="NCBI Taxonomy" id="1095629"/>
    <lineage>
        <taxon>Eukaryota</taxon>
        <taxon>Fungi</taxon>
        <taxon>Dikarya</taxon>
        <taxon>Basidiomycota</taxon>
        <taxon>Agaricomycotina</taxon>
        <taxon>Agaricomycetes</taxon>
        <taxon>Agaricomycetidae</taxon>
        <taxon>Agaricales</taxon>
        <taxon>Agaricineae</taxon>
        <taxon>Hydnangiaceae</taxon>
        <taxon>Laccaria</taxon>
    </lineage>
</organism>
<feature type="domain" description="F-box" evidence="1">
    <location>
        <begin position="81"/>
        <end position="130"/>
    </location>
</feature>
<reference evidence="3" key="2">
    <citation type="submission" date="2015-01" db="EMBL/GenBank/DDBJ databases">
        <title>Evolutionary Origins and Diversification of the Mycorrhizal Mutualists.</title>
        <authorList>
            <consortium name="DOE Joint Genome Institute"/>
            <consortium name="Mycorrhizal Genomics Consortium"/>
            <person name="Kohler A."/>
            <person name="Kuo A."/>
            <person name="Nagy L.G."/>
            <person name="Floudas D."/>
            <person name="Copeland A."/>
            <person name="Barry K.W."/>
            <person name="Cichocki N."/>
            <person name="Veneault-Fourrey C."/>
            <person name="LaButti K."/>
            <person name="Lindquist E.A."/>
            <person name="Lipzen A."/>
            <person name="Lundell T."/>
            <person name="Morin E."/>
            <person name="Murat C."/>
            <person name="Riley R."/>
            <person name="Ohm R."/>
            <person name="Sun H."/>
            <person name="Tunlid A."/>
            <person name="Henrissat B."/>
            <person name="Grigoriev I.V."/>
            <person name="Hibbett D.S."/>
            <person name="Martin F."/>
        </authorList>
    </citation>
    <scope>NUCLEOTIDE SEQUENCE [LARGE SCALE GENOMIC DNA]</scope>
    <source>
        <strain evidence="3">LaAM-08-1</strain>
    </source>
</reference>
<dbReference type="InterPro" id="IPR036047">
    <property type="entry name" value="F-box-like_dom_sf"/>
</dbReference>
<evidence type="ECO:0000313" key="2">
    <source>
        <dbReference type="EMBL" id="KIK00738.1"/>
    </source>
</evidence>
<name>A0A0C9XXY4_9AGAR</name>
<dbReference type="PROSITE" id="PS50181">
    <property type="entry name" value="FBOX"/>
    <property type="match status" value="1"/>
</dbReference>
<dbReference type="EMBL" id="KN838619">
    <property type="protein sequence ID" value="KIK00738.1"/>
    <property type="molecule type" value="Genomic_DNA"/>
</dbReference>
<dbReference type="AlphaFoldDB" id="A0A0C9XXY4"/>
<dbReference type="HOGENOM" id="CLU_010790_5_1_1"/>
<dbReference type="STRING" id="1095629.A0A0C9XXY4"/>
<dbReference type="InterPro" id="IPR001810">
    <property type="entry name" value="F-box_dom"/>
</dbReference>
<sequence length="735" mass="85042">MDEQDLATLNLVEFCGELLAGPYQDLPFEGVGVDELLEGRSNVPKRAPYDRHFHSNYMTGWTMKELRLKHRTHLGCKQLDFNRFLMLPTDVLYGIFEWLHPVDLYHLMQSTSTFRGVILNRTYRGVWKSSYRRYDDLPTCPEDVSEPQWTSLLFGPDTCDICGNHGALADFAFRKRLCCACTGIHVVHRRDIFHIVPDDPNHTLFIVWSLVPKSFRRGSTTYFTDNSVGHMEGHHARYLKKDVEAAVDEVEDFLALIEAEVPGAAENYQTFLLDTAAKCDKNNISAQRANEWAQGVYTNIFYEHQRLQQELLEGCLTRLVNIGHDLRDTIAAERLVFCALFRARGIIRVTRKVYRKIKPDIELMVRTKKMKRLSWERQNIVKSYYTEYRKTLKPEQWAYVPPLHQIFRDSLFSDFLSSKADPMAELSRENALARFPRLVSEFMDSQVSRLVLLLPEETEGAIAPMDSCARVNLATSVFFCKVCLDSQICGVALCGWTNICPHMSNSRPSYDFSKLYHMNLRFDPVGHSAACSLIRCLGLDPATTTPEHLDLIDARFFCETCPISSVRGVRGRKAFKWMECIAHATIESVYSWQLLTPEVTQFVKEHEPLFPPAEATAWGCNHCSEYFEESVSLPCAKSHVKEIHNIQWPVVGKDVIAYKHQFNLQQRGYASRKPFHYALEPPCQFMCKMCPKRPVYQLWLMQDLIPHLWRKHHVAGPRQHDHWEKVEITVTRWMN</sequence>
<evidence type="ECO:0000259" key="1">
    <source>
        <dbReference type="PROSITE" id="PS50181"/>
    </source>
</evidence>
<keyword evidence="3" id="KW-1185">Reference proteome</keyword>